<dbReference type="SUPFAM" id="SSF81321">
    <property type="entry name" value="Family A G protein-coupled receptor-like"/>
    <property type="match status" value="1"/>
</dbReference>
<comment type="subcellular location">
    <subcellularLocation>
        <location evidence="1">Membrane</location>
    </subcellularLocation>
</comment>
<evidence type="ECO:0000256" key="3">
    <source>
        <dbReference type="ARBA" id="ARBA00022692"/>
    </source>
</evidence>
<organism evidence="7 8">
    <name type="scientific">Lepeophtheirus salmonis</name>
    <name type="common">Salmon louse</name>
    <name type="synonym">Caligus salmonis</name>
    <dbReference type="NCBI Taxonomy" id="72036"/>
    <lineage>
        <taxon>Eukaryota</taxon>
        <taxon>Metazoa</taxon>
        <taxon>Ecdysozoa</taxon>
        <taxon>Arthropoda</taxon>
        <taxon>Crustacea</taxon>
        <taxon>Multicrustacea</taxon>
        <taxon>Hexanauplia</taxon>
        <taxon>Copepoda</taxon>
        <taxon>Siphonostomatoida</taxon>
        <taxon>Caligidae</taxon>
        <taxon>Lepeophtheirus</taxon>
    </lineage>
</organism>
<reference evidence="7" key="1">
    <citation type="submission" date="2021-02" db="EMBL/GenBank/DDBJ databases">
        <authorList>
            <person name="Bekaert M."/>
        </authorList>
    </citation>
    <scope>NUCLEOTIDE SEQUENCE</scope>
    <source>
        <strain evidence="7">IoA-00</strain>
    </source>
</reference>
<dbReference type="CDD" id="cd14978">
    <property type="entry name" value="7tmA_FMRFamide_R-like"/>
    <property type="match status" value="1"/>
</dbReference>
<proteinExistence type="inferred from homology"/>
<dbReference type="PANTHER" id="PTHR46641:SF2">
    <property type="entry name" value="FMRFAMIDE RECEPTOR"/>
    <property type="match status" value="1"/>
</dbReference>
<accession>A0A7R8CRF9</accession>
<dbReference type="AlphaFoldDB" id="A0A7R8CRF9"/>
<dbReference type="InterPro" id="IPR000276">
    <property type="entry name" value="GPCR_Rhodpsn"/>
</dbReference>
<dbReference type="PROSITE" id="PS50262">
    <property type="entry name" value="G_PROTEIN_RECEP_F1_2"/>
    <property type="match status" value="1"/>
</dbReference>
<comment type="similarity">
    <text evidence="2">Belongs to the G-protein coupled receptor 1 family.</text>
</comment>
<evidence type="ECO:0000313" key="7">
    <source>
        <dbReference type="EMBL" id="CAF2854137.1"/>
    </source>
</evidence>
<feature type="domain" description="G-protein coupled receptors family 1 profile" evidence="6">
    <location>
        <begin position="48"/>
        <end position="339"/>
    </location>
</feature>
<evidence type="ECO:0000256" key="4">
    <source>
        <dbReference type="ARBA" id="ARBA00022989"/>
    </source>
</evidence>
<keyword evidence="4" id="KW-1133">Transmembrane helix</keyword>
<dbReference type="GO" id="GO:0004930">
    <property type="term" value="F:G protein-coupled receptor activity"/>
    <property type="evidence" value="ECO:0007669"/>
    <property type="project" value="InterPro"/>
</dbReference>
<gene>
    <name evidence="7" type="ORF">LSAA_5411</name>
</gene>
<keyword evidence="5" id="KW-0472">Membrane</keyword>
<dbReference type="Gene3D" id="1.20.1070.10">
    <property type="entry name" value="Rhodopsin 7-helix transmembrane proteins"/>
    <property type="match status" value="1"/>
</dbReference>
<dbReference type="InterPro" id="IPR017452">
    <property type="entry name" value="GPCR_Rhodpsn_7TM"/>
</dbReference>
<dbReference type="GO" id="GO:0016020">
    <property type="term" value="C:membrane"/>
    <property type="evidence" value="ECO:0007669"/>
    <property type="project" value="UniProtKB-SubCell"/>
</dbReference>
<evidence type="ECO:0000256" key="2">
    <source>
        <dbReference type="ARBA" id="ARBA00010663"/>
    </source>
</evidence>
<dbReference type="Pfam" id="PF00001">
    <property type="entry name" value="7tm_1"/>
    <property type="match status" value="1"/>
</dbReference>
<evidence type="ECO:0000313" key="8">
    <source>
        <dbReference type="Proteomes" id="UP000675881"/>
    </source>
</evidence>
<protein>
    <submittedName>
        <fullName evidence="7">(salmon louse) hypothetical protein</fullName>
    </submittedName>
</protein>
<keyword evidence="3" id="KW-0812">Transmembrane</keyword>
<dbReference type="Proteomes" id="UP000675881">
    <property type="component" value="Chromosome 14"/>
</dbReference>
<evidence type="ECO:0000256" key="5">
    <source>
        <dbReference type="ARBA" id="ARBA00023136"/>
    </source>
</evidence>
<name>A0A7R8CRF9_LEPSM</name>
<dbReference type="EMBL" id="HG994593">
    <property type="protein sequence ID" value="CAF2854137.1"/>
    <property type="molecule type" value="Genomic_DNA"/>
</dbReference>
<dbReference type="PRINTS" id="PR00237">
    <property type="entry name" value="GPCRRHODOPSN"/>
</dbReference>
<dbReference type="PANTHER" id="PTHR46641">
    <property type="entry name" value="FMRFAMIDE RECEPTOR-RELATED"/>
    <property type="match status" value="1"/>
</dbReference>
<sequence length="397" mass="46049">MNNSSQNIANSTYICSGTTEEEFQMFTRCNWWIDGLGQLLLCSIGLTGNTIAIPLLCSRKLNSVFYRLLVCLALFDNAYLICSLLESLRSHMTLPWDMNNHTLMYIYILYPIHNIVLCCSIYITAAIAFERCYAVCRPVEYRNRILTDRHSSWIRVLITYFLPVIGFCIIFNIPKFYELDASEYKDSLNQTRIGIKPTPLRLNDNYIVYYHHYTRLIVTGIVPFCSLAVCNFKIYRAVMQRKKSKKPHIYLLRNDQNGGRSSDNDTDNRQAILLILIVLMFLVCNTPRIFLTLKETFSAKQWKEDYLHGCKGLPLWLLFMGSISHLLLTFNSSLNFFLYCVMSSSFRNVIKSCFVCRRRIKSVCSSETRVLQMCVSKTRGNYLHTEMNQDGVLMTSL</sequence>
<dbReference type="OrthoDB" id="5959154at2759"/>
<evidence type="ECO:0000256" key="1">
    <source>
        <dbReference type="ARBA" id="ARBA00004370"/>
    </source>
</evidence>
<keyword evidence="8" id="KW-1185">Reference proteome</keyword>
<dbReference type="InterPro" id="IPR052954">
    <property type="entry name" value="GPCR-Ligand_Int"/>
</dbReference>
<evidence type="ECO:0000259" key="6">
    <source>
        <dbReference type="PROSITE" id="PS50262"/>
    </source>
</evidence>